<dbReference type="AlphaFoldDB" id="A0A1B4FVA3"/>
<sequence>MVGFRVPLALRIVEPDRIEHSVSGAFGFDVHVHVVPLRDWLTSVADISDGSGDQVARDFAQQVLGQRAGPTLGEAQQLEQVLCWLAHDQPPRP</sequence>
<dbReference type="Proteomes" id="UP000067711">
    <property type="component" value="Chromosome 2"/>
</dbReference>
<name>A0A1B4FVA3_9BURK</name>
<dbReference type="EMBL" id="CP013388">
    <property type="protein sequence ID" value="AOJ07618.1"/>
    <property type="molecule type" value="Genomic_DNA"/>
</dbReference>
<organism evidence="1 2">
    <name type="scientific">Burkholderia mayonis</name>
    <dbReference type="NCBI Taxonomy" id="1385591"/>
    <lineage>
        <taxon>Bacteria</taxon>
        <taxon>Pseudomonadati</taxon>
        <taxon>Pseudomonadota</taxon>
        <taxon>Betaproteobacteria</taxon>
        <taxon>Burkholderiales</taxon>
        <taxon>Burkholderiaceae</taxon>
        <taxon>Burkholderia</taxon>
        <taxon>pseudomallei group</taxon>
    </lineage>
</organism>
<accession>A0A1B4FVA3</accession>
<gene>
    <name evidence="1" type="ORF">WS71_10055</name>
</gene>
<evidence type="ECO:0000313" key="2">
    <source>
        <dbReference type="Proteomes" id="UP000067711"/>
    </source>
</evidence>
<reference evidence="1 2" key="1">
    <citation type="submission" date="2015-12" db="EMBL/GenBank/DDBJ databases">
        <title>Diversity of Burkholderia near neighbor genomes.</title>
        <authorList>
            <person name="Sahl J."/>
            <person name="Wagner D."/>
            <person name="Keim P."/>
        </authorList>
    </citation>
    <scope>NUCLEOTIDE SEQUENCE [LARGE SCALE GENOMIC DNA]</scope>
    <source>
        <strain evidence="1 2">BDU8</strain>
    </source>
</reference>
<proteinExistence type="predicted"/>
<evidence type="ECO:0000313" key="1">
    <source>
        <dbReference type="EMBL" id="AOJ07618.1"/>
    </source>
</evidence>
<protein>
    <submittedName>
        <fullName evidence="1">Uncharacterized protein</fullName>
    </submittedName>
</protein>